<evidence type="ECO:0000259" key="3">
    <source>
        <dbReference type="PROSITE" id="PS50855"/>
    </source>
</evidence>
<sequence>MKFLSNKPHLIFLIAIPVLLLVGILSEDASLNINVHDTYFVISFYHLSKLTAILFGIIGFGYWIMRKTNRKLSKWLNYIHIGLTFGGIILIFMLSQLYREPKAENILLDFRFNQNLELIILIILLITVIGQVIYPINLINGICKKAKND</sequence>
<dbReference type="GO" id="GO:0020037">
    <property type="term" value="F:heme binding"/>
    <property type="evidence" value="ECO:0007669"/>
    <property type="project" value="InterPro"/>
</dbReference>
<name>A0A0D7W2I5_9FLAO</name>
<dbReference type="InterPro" id="IPR036927">
    <property type="entry name" value="Cyt_c_oxase-like_su1_sf"/>
</dbReference>
<dbReference type="STRING" id="1382798.PK35_05410"/>
<dbReference type="SUPFAM" id="SSF81442">
    <property type="entry name" value="Cytochrome c oxidase subunit I-like"/>
    <property type="match status" value="1"/>
</dbReference>
<dbReference type="Pfam" id="PF00115">
    <property type="entry name" value="COX1"/>
    <property type="match status" value="1"/>
</dbReference>
<evidence type="ECO:0000313" key="5">
    <source>
        <dbReference type="Proteomes" id="UP000032361"/>
    </source>
</evidence>
<feature type="transmembrane region" description="Helical" evidence="2">
    <location>
        <begin position="118"/>
        <end position="139"/>
    </location>
</feature>
<dbReference type="PROSITE" id="PS50855">
    <property type="entry name" value="COX1"/>
    <property type="match status" value="1"/>
</dbReference>
<organism evidence="4 5">
    <name type="scientific">Neotamlana nanhaiensis</name>
    <dbReference type="NCBI Taxonomy" id="1382798"/>
    <lineage>
        <taxon>Bacteria</taxon>
        <taxon>Pseudomonadati</taxon>
        <taxon>Bacteroidota</taxon>
        <taxon>Flavobacteriia</taxon>
        <taxon>Flavobacteriales</taxon>
        <taxon>Flavobacteriaceae</taxon>
        <taxon>Neotamlana</taxon>
    </lineage>
</organism>
<keyword evidence="1" id="KW-0679">Respiratory chain</keyword>
<dbReference type="GO" id="GO:0009060">
    <property type="term" value="P:aerobic respiration"/>
    <property type="evidence" value="ECO:0007669"/>
    <property type="project" value="InterPro"/>
</dbReference>
<reference evidence="4 5" key="1">
    <citation type="journal article" date="2015" name="Antonie Van Leeuwenhoek">
        <title>Tamlana nanhaiensis sp. nov., isolated from surface seawater collected from the South China Sea.</title>
        <authorList>
            <person name="Liu X."/>
            <person name="Lai Q."/>
            <person name="Du Y."/>
            <person name="Li G."/>
            <person name="Sun F."/>
            <person name="Shao Z."/>
        </authorList>
    </citation>
    <scope>NUCLEOTIDE SEQUENCE [LARGE SCALE GENOMIC DNA]</scope>
    <source>
        <strain evidence="4 5">FHC16</strain>
    </source>
</reference>
<evidence type="ECO:0000256" key="1">
    <source>
        <dbReference type="ARBA" id="ARBA00022660"/>
    </source>
</evidence>
<protein>
    <recommendedName>
        <fullName evidence="3">Cytochrome oxidase subunit I profile domain-containing protein</fullName>
    </recommendedName>
</protein>
<feature type="transmembrane region" description="Helical" evidence="2">
    <location>
        <begin position="75"/>
        <end position="98"/>
    </location>
</feature>
<dbReference type="OrthoDB" id="1376924at2"/>
<dbReference type="Gene3D" id="1.20.210.10">
    <property type="entry name" value="Cytochrome c oxidase-like, subunit I domain"/>
    <property type="match status" value="1"/>
</dbReference>
<dbReference type="RefSeq" id="WP_044625688.1">
    <property type="nucleotide sequence ID" value="NZ_JTDV01000003.1"/>
</dbReference>
<keyword evidence="2" id="KW-0812">Transmembrane</keyword>
<keyword evidence="1" id="KW-0249">Electron transport</keyword>
<dbReference type="Proteomes" id="UP000032361">
    <property type="component" value="Unassembled WGS sequence"/>
</dbReference>
<comment type="caution">
    <text evidence="4">The sequence shown here is derived from an EMBL/GenBank/DDBJ whole genome shotgun (WGS) entry which is preliminary data.</text>
</comment>
<dbReference type="GO" id="GO:0004129">
    <property type="term" value="F:cytochrome-c oxidase activity"/>
    <property type="evidence" value="ECO:0007669"/>
    <property type="project" value="InterPro"/>
</dbReference>
<evidence type="ECO:0000256" key="2">
    <source>
        <dbReference type="SAM" id="Phobius"/>
    </source>
</evidence>
<dbReference type="InterPro" id="IPR023616">
    <property type="entry name" value="Cyt_c_oxase-like_su1_dom"/>
</dbReference>
<dbReference type="GO" id="GO:0016020">
    <property type="term" value="C:membrane"/>
    <property type="evidence" value="ECO:0007669"/>
    <property type="project" value="InterPro"/>
</dbReference>
<feature type="domain" description="Cytochrome oxidase subunit I profile" evidence="3">
    <location>
        <begin position="10"/>
        <end position="93"/>
    </location>
</feature>
<keyword evidence="1" id="KW-0813">Transport</keyword>
<keyword evidence="2" id="KW-1133">Transmembrane helix</keyword>
<feature type="transmembrane region" description="Helical" evidence="2">
    <location>
        <begin position="42"/>
        <end position="63"/>
    </location>
</feature>
<dbReference type="PATRIC" id="fig|1382798.3.peg.2399"/>
<accession>A0A0D7W2I5</accession>
<evidence type="ECO:0000313" key="4">
    <source>
        <dbReference type="EMBL" id="KJD33296.1"/>
    </source>
</evidence>
<proteinExistence type="predicted"/>
<dbReference type="InterPro" id="IPR000883">
    <property type="entry name" value="Cyt_C_Oxase_1"/>
</dbReference>
<keyword evidence="5" id="KW-1185">Reference proteome</keyword>
<dbReference type="AlphaFoldDB" id="A0A0D7W2I5"/>
<gene>
    <name evidence="4" type="ORF">PK35_05410</name>
</gene>
<dbReference type="EMBL" id="JTDV01000003">
    <property type="protein sequence ID" value="KJD33296.1"/>
    <property type="molecule type" value="Genomic_DNA"/>
</dbReference>
<keyword evidence="2" id="KW-0472">Membrane</keyword>